<evidence type="ECO:0000256" key="2">
    <source>
        <dbReference type="SAM" id="SignalP"/>
    </source>
</evidence>
<evidence type="ECO:0000313" key="4">
    <source>
        <dbReference type="EMBL" id="GHI79618.1"/>
    </source>
</evidence>
<dbReference type="PROSITE" id="PS00134">
    <property type="entry name" value="TRYPSIN_HIS"/>
    <property type="match status" value="1"/>
</dbReference>
<gene>
    <name evidence="4" type="ORF">Sspor_51790</name>
</gene>
<keyword evidence="5" id="KW-1185">Reference proteome</keyword>
<protein>
    <recommendedName>
        <fullName evidence="3">Peptidase S1 domain-containing protein</fullName>
    </recommendedName>
</protein>
<dbReference type="InterPro" id="IPR018114">
    <property type="entry name" value="TRYPSIN_HIS"/>
</dbReference>
<dbReference type="Gene3D" id="2.40.128.340">
    <property type="match status" value="1"/>
</dbReference>
<organism evidence="4 5">
    <name type="scientific">Streptomyces spororaveus</name>
    <dbReference type="NCBI Taxonomy" id="284039"/>
    <lineage>
        <taxon>Bacteria</taxon>
        <taxon>Bacillati</taxon>
        <taxon>Actinomycetota</taxon>
        <taxon>Actinomycetes</taxon>
        <taxon>Kitasatosporales</taxon>
        <taxon>Streptomycetaceae</taxon>
        <taxon>Streptomyces</taxon>
    </lineage>
</organism>
<keyword evidence="2" id="KW-0732">Signal</keyword>
<dbReference type="EMBL" id="BNED01000005">
    <property type="protein sequence ID" value="GHI79618.1"/>
    <property type="molecule type" value="Genomic_DNA"/>
</dbReference>
<dbReference type="SUPFAM" id="SSF50494">
    <property type="entry name" value="Trypsin-like serine proteases"/>
    <property type="match status" value="1"/>
</dbReference>
<feature type="domain" description="Peptidase S1" evidence="3">
    <location>
        <begin position="170"/>
        <end position="347"/>
    </location>
</feature>
<dbReference type="Gene3D" id="2.40.10.10">
    <property type="entry name" value="Trypsin-like serine proteases"/>
    <property type="match status" value="2"/>
</dbReference>
<comment type="caution">
    <text evidence="4">The sequence shown here is derived from an EMBL/GenBank/DDBJ whole genome shotgun (WGS) entry which is preliminary data.</text>
</comment>
<reference evidence="5" key="1">
    <citation type="submission" date="2023-07" db="EMBL/GenBank/DDBJ databases">
        <title>Whole genome shotgun sequence of Streptomyces spororaveus NBRC 15456.</title>
        <authorList>
            <person name="Komaki H."/>
            <person name="Tamura T."/>
        </authorList>
    </citation>
    <scope>NUCLEOTIDE SEQUENCE [LARGE SCALE GENOMIC DNA]</scope>
    <source>
        <strain evidence="5">NBRC 15456</strain>
    </source>
</reference>
<name>A0ABQ3TGT1_9ACTN</name>
<dbReference type="Proteomes" id="UP000608522">
    <property type="component" value="Unassembled WGS sequence"/>
</dbReference>
<dbReference type="InterPro" id="IPR043504">
    <property type="entry name" value="Peptidase_S1_PA_chymotrypsin"/>
</dbReference>
<feature type="compositionally biased region" description="Pro residues" evidence="1">
    <location>
        <begin position="79"/>
        <end position="95"/>
    </location>
</feature>
<evidence type="ECO:0000259" key="3">
    <source>
        <dbReference type="Pfam" id="PF00089"/>
    </source>
</evidence>
<dbReference type="Pfam" id="PF00089">
    <property type="entry name" value="Trypsin"/>
    <property type="match status" value="1"/>
</dbReference>
<evidence type="ECO:0000313" key="5">
    <source>
        <dbReference type="Proteomes" id="UP000608522"/>
    </source>
</evidence>
<feature type="compositionally biased region" description="Basic and acidic residues" evidence="1">
    <location>
        <begin position="380"/>
        <end position="389"/>
    </location>
</feature>
<feature type="region of interest" description="Disordered" evidence="1">
    <location>
        <begin position="375"/>
        <end position="399"/>
    </location>
</feature>
<dbReference type="InterPro" id="IPR001254">
    <property type="entry name" value="Trypsin_dom"/>
</dbReference>
<feature type="compositionally biased region" description="Low complexity" evidence="1">
    <location>
        <begin position="44"/>
        <end position="78"/>
    </location>
</feature>
<dbReference type="InterPro" id="IPR028994">
    <property type="entry name" value="Integrin_alpha_N"/>
</dbReference>
<dbReference type="RefSeq" id="WP_237404017.1">
    <property type="nucleotide sequence ID" value="NZ_BAAATO010000008.1"/>
</dbReference>
<feature type="region of interest" description="Disordered" evidence="1">
    <location>
        <begin position="26"/>
        <end position="98"/>
    </location>
</feature>
<accession>A0ABQ3TGT1</accession>
<feature type="signal peptide" evidence="2">
    <location>
        <begin position="1"/>
        <end position="26"/>
    </location>
</feature>
<evidence type="ECO:0000256" key="1">
    <source>
        <dbReference type="SAM" id="MobiDB-lite"/>
    </source>
</evidence>
<feature type="region of interest" description="Disordered" evidence="1">
    <location>
        <begin position="117"/>
        <end position="146"/>
    </location>
</feature>
<dbReference type="SUPFAM" id="SSF69318">
    <property type="entry name" value="Integrin alpha N-terminal domain"/>
    <property type="match status" value="1"/>
</dbReference>
<sequence>MRSRWFTVFFALGAIGALLGSEPALAASATPSPGPTLPLVGVQPQPAATMTPKAPATTAPTARATPGPSASTPVVPAAPAAPPAPAQPATTPPQTPAERLRAEEAYWTAERMAAAVPVDAKRGQDPAGKAAGKLSAQAAPPSGTPTGSFFDGMPMVGTFFYGADSVGKANTSCTGSVVRSAGKNMVLTAGHCADDMKKPNSHAVFVPQYRHGKAPGAQPHGIFPVKVNGVYIDPRYHSNSKGADSDLDLAFALVEPNGKGQAENVTGALTFTPGSTYDHKVTVVGYPSGSSVNKDHRAFRCDVPTTRLAGYRQMQMLCNGFYSGVSGGPWIKDYDAATRTGKVIGNTGGYYGGGDDANHSWITYAPVYGKDAQDLYDDAGAGRDPDKLPRPPYQGPTDSPLLPGLGDLWTHAKAMASGDFTGNGRSSLLVVWTDGEVTLFPGDGQGGFLPERQLLAPNGTWKPIATITAGDFTGTGEFDLMVRWDDGRMTLHGDVGSNGLGTSIEMAPSGSIWSHATQIAAGRFNASTYVTDLMVRWSDGELSLFTNVSAGTMGQEYKLKDPNSTWKDATLLTSGQYSGNQKWDLMVRWSSGALNNYVGTTTGGLGAEQPVHGPNKTWTHSEVMTTGQFTGDGLTNDLIIRWSDGETTMYRDTRMNGLGSERMLVPPRT</sequence>
<feature type="chain" id="PRO_5045747873" description="Peptidase S1 domain-containing protein" evidence="2">
    <location>
        <begin position="27"/>
        <end position="669"/>
    </location>
</feature>
<proteinExistence type="predicted"/>
<dbReference type="InterPro" id="IPR009003">
    <property type="entry name" value="Peptidase_S1_PA"/>
</dbReference>